<dbReference type="OrthoDB" id="2801544at2759"/>
<dbReference type="PANTHER" id="PTHR45626:SF51">
    <property type="entry name" value="SNF2-RELATED DOMAIN-CONTAINING PROTEIN"/>
    <property type="match status" value="1"/>
</dbReference>
<dbReference type="EMBL" id="KQ474078">
    <property type="protein sequence ID" value="KPV75357.1"/>
    <property type="molecule type" value="Genomic_DNA"/>
</dbReference>
<dbReference type="RefSeq" id="XP_018271406.1">
    <property type="nucleotide sequence ID" value="XM_018416793.1"/>
</dbReference>
<dbReference type="GeneID" id="28977241"/>
<dbReference type="Proteomes" id="UP000053890">
    <property type="component" value="Unassembled WGS sequence"/>
</dbReference>
<evidence type="ECO:0000256" key="1">
    <source>
        <dbReference type="ARBA" id="ARBA00022741"/>
    </source>
</evidence>
<gene>
    <name evidence="7" type="ORF">RHOBADRAFT_53342</name>
</gene>
<feature type="compositionally biased region" description="Pro residues" evidence="4">
    <location>
        <begin position="117"/>
        <end position="143"/>
    </location>
</feature>
<dbReference type="InterPro" id="IPR050628">
    <property type="entry name" value="SNF2_RAD54_helicase_TF"/>
</dbReference>
<evidence type="ECO:0000259" key="5">
    <source>
        <dbReference type="PROSITE" id="PS51192"/>
    </source>
</evidence>
<evidence type="ECO:0000259" key="6">
    <source>
        <dbReference type="PROSITE" id="PS51194"/>
    </source>
</evidence>
<feature type="compositionally biased region" description="Low complexity" evidence="4">
    <location>
        <begin position="144"/>
        <end position="154"/>
    </location>
</feature>
<feature type="region of interest" description="Disordered" evidence="4">
    <location>
        <begin position="205"/>
        <end position="261"/>
    </location>
</feature>
<dbReference type="SMART" id="SM00487">
    <property type="entry name" value="DEXDc"/>
    <property type="match status" value="1"/>
</dbReference>
<dbReference type="InterPro" id="IPR001650">
    <property type="entry name" value="Helicase_C-like"/>
</dbReference>
<dbReference type="InterPro" id="IPR049730">
    <property type="entry name" value="SNF2/RAD54-like_C"/>
</dbReference>
<name>A0A194S442_RHOGW</name>
<dbReference type="PANTHER" id="PTHR45626">
    <property type="entry name" value="TRANSCRIPTION TERMINATION FACTOR 2-RELATED"/>
    <property type="match status" value="1"/>
</dbReference>
<dbReference type="InterPro" id="IPR014001">
    <property type="entry name" value="Helicase_ATP-bd"/>
</dbReference>
<dbReference type="InterPro" id="IPR027417">
    <property type="entry name" value="P-loop_NTPase"/>
</dbReference>
<evidence type="ECO:0000313" key="8">
    <source>
        <dbReference type="Proteomes" id="UP000053890"/>
    </source>
</evidence>
<keyword evidence="2" id="KW-0378">Hydrolase</keyword>
<feature type="region of interest" description="Disordered" evidence="4">
    <location>
        <begin position="95"/>
        <end position="163"/>
    </location>
</feature>
<dbReference type="GO" id="GO:0006281">
    <property type="term" value="P:DNA repair"/>
    <property type="evidence" value="ECO:0007669"/>
    <property type="project" value="TreeGrafter"/>
</dbReference>
<protein>
    <submittedName>
        <fullName evidence="7">Uncharacterized protein</fullName>
    </submittedName>
</protein>
<keyword evidence="1" id="KW-0547">Nucleotide-binding</keyword>
<sequence length="1313" mass="143949">MSHSNGQAPLFAPKLELPLSNLPPLPSLVPRAAAVVALKTDDPTIDSDELELRDWIEARGECPSTEDKGKWRAFEGEPDEIKKAAFVTPTASEVLDGVPFPTPALTPRFGATDTPYHAPPSPAARPARPPPPSRASPPSPGAPLSPTAAAAGPSRQPSRPVAPLDRLLPIGTIVLQQHRLAADVQHQQTEDGWYSLLKDTLEPIPDPAVDPPVVVEQAPVPPRPAAPRTSSSAKTGPSSSRSKKRRASSAAGPSSSKKVKYSAHPHLDALLTLAAAHVLRATVRQVGEGEAAVALVRVYLVPQDLPELRGPGAVRARTRPPGSVVLGLLSAVRVHAGEWDGEVQSGDLPGFMAEIDGRSLLEVYRDITSPSADASFVDSLDAPDDVKQRLSSALDHKPAGVESDLFPYQHATLAKMLARELAPQEIPSPAFLRRSTRVVGLGGSWPDGRKEETVFVSLDGGIRLAPLTVREPKGGILAEDMGVGKTVIVLALVMSTLSELPKLEGTSTFLDGSPSPPPSVLLTDVSVDFPFPFEMEDAKKLKPRVTAPLVGVELYNRELSEREAALARQAAEDADTPHLPLPSLRSLMVHKVKTSPLACRYPHFDEVDGEHPLPQPLFDLLQKTPPFYRLFPSLTQREARRRDDSKPVKIVVAPTTLIIVPTELVRQWAGEIDKHVQPKALRVLVLRTSKDKFRSVDEMATFDVILMSVARFSDAAEAGDMSLRGVHWRRIVIDEGHVLAHANLTRKLAEELRAESRWAVSGTPSTNLRGGDTGETSALFASNSATGGDRTDLDRLGNLFARFVKHPAFARPDSLRKLVQGHVLGGGERAARLETVFNRAIIRHNSDVVSSYIRLPPMQTSIVEVEMEEAERLVYNTLVGFFVSNSITSQRVDVDYLFHKSKRAELDVLCGNLATATTFFGSSEYYQYLVEARKFGEECLAGKRSAGWSDAERIKLRKVVEVFQEALDDPEVALTAATPAVAMEVAHLDDELVRTFVGLSGSRNPRGRALVSQNELVRLRVDLKELQREDVKAWDDDEELVEELITFEEKRKRIDARPKNYEADPDEEPLFKKRTKKDSTPLVPLPDDSIFRRVQLVRTTSSKINFIVSELRKYPSEKFIIFSSSNVDLLFSNLSETLDLVGISHTIFASGHARNGDRGAIAQRFNQTSASECQAILVDAKLGGRGITLTAATRMIFLEPVWKPDLEVQASKRAHRLGQTKPVFLKILVVKTTFEEALLQRRKELKSEEFDKRIKAPQQDQQLRNRLQQAQYLEPSAAVRDGARVVSPAFDPPVMLIRGDDGGEESALVRATG</sequence>
<dbReference type="PROSITE" id="PS51194">
    <property type="entry name" value="HELICASE_CTER"/>
    <property type="match status" value="1"/>
</dbReference>
<accession>A0A194S442</accession>
<dbReference type="Gene3D" id="3.40.50.300">
    <property type="entry name" value="P-loop containing nucleotide triphosphate hydrolases"/>
    <property type="match status" value="1"/>
</dbReference>
<keyword evidence="8" id="KW-1185">Reference proteome</keyword>
<feature type="domain" description="Helicase C-terminal" evidence="6">
    <location>
        <begin position="1103"/>
        <end position="1267"/>
    </location>
</feature>
<dbReference type="OMA" id="LLHEMNY"/>
<dbReference type="PROSITE" id="PS51192">
    <property type="entry name" value="HELICASE_ATP_BIND_1"/>
    <property type="match status" value="1"/>
</dbReference>
<dbReference type="Gene3D" id="3.40.50.10810">
    <property type="entry name" value="Tandem AAA-ATPase domain"/>
    <property type="match status" value="1"/>
</dbReference>
<organism evidence="7 8">
    <name type="scientific">Rhodotorula graminis (strain WP1)</name>
    <dbReference type="NCBI Taxonomy" id="578459"/>
    <lineage>
        <taxon>Eukaryota</taxon>
        <taxon>Fungi</taxon>
        <taxon>Dikarya</taxon>
        <taxon>Basidiomycota</taxon>
        <taxon>Pucciniomycotina</taxon>
        <taxon>Microbotryomycetes</taxon>
        <taxon>Sporidiobolales</taxon>
        <taxon>Sporidiobolaceae</taxon>
        <taxon>Rhodotorula</taxon>
    </lineage>
</organism>
<proteinExistence type="predicted"/>
<evidence type="ECO:0000256" key="3">
    <source>
        <dbReference type="ARBA" id="ARBA00022840"/>
    </source>
</evidence>
<dbReference type="SUPFAM" id="SSF52540">
    <property type="entry name" value="P-loop containing nucleoside triphosphate hydrolases"/>
    <property type="match status" value="2"/>
</dbReference>
<dbReference type="Pfam" id="PF00176">
    <property type="entry name" value="SNF2-rel_dom"/>
    <property type="match status" value="1"/>
</dbReference>
<dbReference type="STRING" id="578459.A0A194S442"/>
<reference evidence="7 8" key="1">
    <citation type="journal article" date="2015" name="Front. Microbiol.">
        <title>Genome sequence of the plant growth promoting endophytic yeast Rhodotorula graminis WP1.</title>
        <authorList>
            <person name="Firrincieli A."/>
            <person name="Otillar R."/>
            <person name="Salamov A."/>
            <person name="Schmutz J."/>
            <person name="Khan Z."/>
            <person name="Redman R.S."/>
            <person name="Fleck N.D."/>
            <person name="Lindquist E."/>
            <person name="Grigoriev I.V."/>
            <person name="Doty S.L."/>
        </authorList>
    </citation>
    <scope>NUCLEOTIDE SEQUENCE [LARGE SCALE GENOMIC DNA]</scope>
    <source>
        <strain evidence="7 8">WP1</strain>
    </source>
</reference>
<feature type="compositionally biased region" description="Low complexity" evidence="4">
    <location>
        <begin position="226"/>
        <end position="240"/>
    </location>
</feature>
<evidence type="ECO:0000313" key="7">
    <source>
        <dbReference type="EMBL" id="KPV75357.1"/>
    </source>
</evidence>
<dbReference type="CDD" id="cd18793">
    <property type="entry name" value="SF2_C_SNF"/>
    <property type="match status" value="1"/>
</dbReference>
<dbReference type="InterPro" id="IPR038718">
    <property type="entry name" value="SNF2-like_sf"/>
</dbReference>
<feature type="domain" description="Helicase ATP-binding" evidence="5">
    <location>
        <begin position="654"/>
        <end position="769"/>
    </location>
</feature>
<dbReference type="GO" id="GO:0008094">
    <property type="term" value="F:ATP-dependent activity, acting on DNA"/>
    <property type="evidence" value="ECO:0007669"/>
    <property type="project" value="TreeGrafter"/>
</dbReference>
<dbReference type="Pfam" id="PF00271">
    <property type="entry name" value="Helicase_C"/>
    <property type="match status" value="1"/>
</dbReference>
<keyword evidence="3" id="KW-0067">ATP-binding</keyword>
<dbReference type="InterPro" id="IPR000330">
    <property type="entry name" value="SNF2_N"/>
</dbReference>
<dbReference type="GO" id="GO:0005634">
    <property type="term" value="C:nucleus"/>
    <property type="evidence" value="ECO:0007669"/>
    <property type="project" value="TreeGrafter"/>
</dbReference>
<dbReference type="GO" id="GO:0016787">
    <property type="term" value="F:hydrolase activity"/>
    <property type="evidence" value="ECO:0007669"/>
    <property type="project" value="UniProtKB-KW"/>
</dbReference>
<evidence type="ECO:0000256" key="2">
    <source>
        <dbReference type="ARBA" id="ARBA00022801"/>
    </source>
</evidence>
<dbReference type="GO" id="GO:0005524">
    <property type="term" value="F:ATP binding"/>
    <property type="evidence" value="ECO:0007669"/>
    <property type="project" value="UniProtKB-KW"/>
</dbReference>
<evidence type="ECO:0000256" key="4">
    <source>
        <dbReference type="SAM" id="MobiDB-lite"/>
    </source>
</evidence>